<dbReference type="PROSITE" id="PS01284">
    <property type="entry name" value="TNASE_2"/>
    <property type="match status" value="1"/>
</dbReference>
<keyword evidence="4" id="KW-0472">Membrane</keyword>
<keyword evidence="1" id="KW-0540">Nuclease</keyword>
<dbReference type="Proteomes" id="UP001461341">
    <property type="component" value="Chromosome"/>
</dbReference>
<dbReference type="EMBL" id="CP121689">
    <property type="protein sequence ID" value="WZL76752.1"/>
    <property type="molecule type" value="Genomic_DNA"/>
</dbReference>
<evidence type="ECO:0000256" key="3">
    <source>
        <dbReference type="ARBA" id="ARBA00022801"/>
    </source>
</evidence>
<accession>A0ABZ2YCR1</accession>
<dbReference type="PROSITE" id="PS50830">
    <property type="entry name" value="TNASE_3"/>
    <property type="match status" value="1"/>
</dbReference>
<dbReference type="SMART" id="SM00318">
    <property type="entry name" value="SNc"/>
    <property type="match status" value="1"/>
</dbReference>
<organism evidence="6 7">
    <name type="scientific">Thermatribacter velox</name>
    <dbReference type="NCBI Taxonomy" id="3039681"/>
    <lineage>
        <taxon>Bacteria</taxon>
        <taxon>Pseudomonadati</taxon>
        <taxon>Atribacterota</taxon>
        <taxon>Atribacteria</taxon>
        <taxon>Atribacterales</taxon>
        <taxon>Thermatribacteraceae</taxon>
        <taxon>Thermatribacter</taxon>
    </lineage>
</organism>
<evidence type="ECO:0000256" key="4">
    <source>
        <dbReference type="SAM" id="Phobius"/>
    </source>
</evidence>
<dbReference type="InterPro" id="IPR016071">
    <property type="entry name" value="Staphylococal_nuclease_OB-fold"/>
</dbReference>
<dbReference type="Gene3D" id="2.40.50.90">
    <property type="match status" value="1"/>
</dbReference>
<keyword evidence="4" id="KW-0812">Transmembrane</keyword>
<keyword evidence="4" id="KW-1133">Transmembrane helix</keyword>
<dbReference type="RefSeq" id="WP_369018916.1">
    <property type="nucleotide sequence ID" value="NZ_CP121689.1"/>
</dbReference>
<protein>
    <submittedName>
        <fullName evidence="6">Thermonuclease family protein</fullName>
    </submittedName>
</protein>
<dbReference type="PANTHER" id="PTHR12302">
    <property type="entry name" value="EBNA2 BINDING PROTEIN P100"/>
    <property type="match status" value="1"/>
</dbReference>
<feature type="transmembrane region" description="Helical" evidence="4">
    <location>
        <begin position="6"/>
        <end position="24"/>
    </location>
</feature>
<dbReference type="InterPro" id="IPR002071">
    <property type="entry name" value="Thermonucl_AS"/>
</dbReference>
<evidence type="ECO:0000313" key="6">
    <source>
        <dbReference type="EMBL" id="WZL76752.1"/>
    </source>
</evidence>
<gene>
    <name evidence="6" type="ORF">QBE54_03195</name>
</gene>
<dbReference type="PANTHER" id="PTHR12302:SF3">
    <property type="entry name" value="SERINE_THREONINE-PROTEIN KINASE 31"/>
    <property type="match status" value="1"/>
</dbReference>
<evidence type="ECO:0000256" key="2">
    <source>
        <dbReference type="ARBA" id="ARBA00022759"/>
    </source>
</evidence>
<keyword evidence="3" id="KW-0378">Hydrolase</keyword>
<feature type="domain" description="TNase-like" evidence="5">
    <location>
        <begin position="27"/>
        <end position="155"/>
    </location>
</feature>
<keyword evidence="2" id="KW-0255">Endonuclease</keyword>
<dbReference type="SUPFAM" id="SSF50199">
    <property type="entry name" value="Staphylococcal nuclease"/>
    <property type="match status" value="1"/>
</dbReference>
<proteinExistence type="predicted"/>
<sequence length="180" mass="21050">MREKDIRNFGYLLIFLMIIVFYGLSQRSGEYVVEEVIDGDTIKLKSGERVRYIGIDTPELSGENGRPEFYAWEAKEANRKLVEGKRVRLEFDVERRDRYGRLLAYVYVDGLMVNEWLVANGYARVYTFPPNVRYEDNFKKLELEAQRLGLGIWRDLTRKRSAVQSAFWLNAGYCLVKALG</sequence>
<reference evidence="6 7" key="1">
    <citation type="submission" date="2023-03" db="EMBL/GenBank/DDBJ databases">
        <title>Novel Species.</title>
        <authorList>
            <person name="Ma S."/>
        </authorList>
    </citation>
    <scope>NUCLEOTIDE SEQUENCE [LARGE SCALE GENOMIC DNA]</scope>
    <source>
        <strain evidence="6 7">B11</strain>
    </source>
</reference>
<name>A0ABZ2YCR1_9BACT</name>
<evidence type="ECO:0000259" key="5">
    <source>
        <dbReference type="PROSITE" id="PS50830"/>
    </source>
</evidence>
<dbReference type="InterPro" id="IPR035437">
    <property type="entry name" value="SNase_OB-fold_sf"/>
</dbReference>
<evidence type="ECO:0000256" key="1">
    <source>
        <dbReference type="ARBA" id="ARBA00022722"/>
    </source>
</evidence>
<evidence type="ECO:0000313" key="7">
    <source>
        <dbReference type="Proteomes" id="UP001461341"/>
    </source>
</evidence>
<dbReference type="Pfam" id="PF00565">
    <property type="entry name" value="SNase"/>
    <property type="match status" value="1"/>
</dbReference>
<keyword evidence="7" id="KW-1185">Reference proteome</keyword>